<dbReference type="Proteomes" id="UP001321473">
    <property type="component" value="Unassembled WGS sequence"/>
</dbReference>
<accession>A0AAQ4FFD5</accession>
<organism evidence="1 2">
    <name type="scientific">Amblyomma americanum</name>
    <name type="common">Lone star tick</name>
    <dbReference type="NCBI Taxonomy" id="6943"/>
    <lineage>
        <taxon>Eukaryota</taxon>
        <taxon>Metazoa</taxon>
        <taxon>Ecdysozoa</taxon>
        <taxon>Arthropoda</taxon>
        <taxon>Chelicerata</taxon>
        <taxon>Arachnida</taxon>
        <taxon>Acari</taxon>
        <taxon>Parasitiformes</taxon>
        <taxon>Ixodida</taxon>
        <taxon>Ixodoidea</taxon>
        <taxon>Ixodidae</taxon>
        <taxon>Amblyomminae</taxon>
        <taxon>Amblyomma</taxon>
    </lineage>
</organism>
<comment type="caution">
    <text evidence="1">The sequence shown here is derived from an EMBL/GenBank/DDBJ whole genome shotgun (WGS) entry which is preliminary data.</text>
</comment>
<keyword evidence="2" id="KW-1185">Reference proteome</keyword>
<proteinExistence type="predicted"/>
<protein>
    <submittedName>
        <fullName evidence="1">Uncharacterized protein</fullName>
    </submittedName>
</protein>
<feature type="non-terminal residue" evidence="1">
    <location>
        <position position="181"/>
    </location>
</feature>
<dbReference type="GO" id="GO:0004867">
    <property type="term" value="F:serine-type endopeptidase inhibitor activity"/>
    <property type="evidence" value="ECO:0007669"/>
    <property type="project" value="InterPro"/>
</dbReference>
<evidence type="ECO:0000313" key="1">
    <source>
        <dbReference type="EMBL" id="KAK8785890.1"/>
    </source>
</evidence>
<evidence type="ECO:0000313" key="2">
    <source>
        <dbReference type="Proteomes" id="UP001321473"/>
    </source>
</evidence>
<dbReference type="SUPFAM" id="SSF57362">
    <property type="entry name" value="BPTI-like"/>
    <property type="match status" value="1"/>
</dbReference>
<dbReference type="AlphaFoldDB" id="A0AAQ4FFD5"/>
<sequence>MHIYNKTSGKCETLPETICIRDASHGVFYSLYDCILTCAPGQAASWCEKPPYQKCNSTSILETALFYNVSTQECKRYPYCENPAKIPFGENGFATLHHCNLACRGFNTYNVKGWKEPQCGVFCGAQPHSVCDEEDYDAGLTRYYYNATCNTCEMYKACDWDDDLKEVNYFATRELCELQCG</sequence>
<name>A0AAQ4FFD5_AMBAM</name>
<dbReference type="Gene3D" id="4.10.410.10">
    <property type="entry name" value="Pancreatic trypsin inhibitor Kunitz domain"/>
    <property type="match status" value="1"/>
</dbReference>
<dbReference type="EMBL" id="JARKHS020003232">
    <property type="protein sequence ID" value="KAK8785890.1"/>
    <property type="molecule type" value="Genomic_DNA"/>
</dbReference>
<gene>
    <name evidence="1" type="ORF">V5799_007745</name>
</gene>
<reference evidence="1 2" key="1">
    <citation type="journal article" date="2023" name="Arcadia Sci">
        <title>De novo assembly of a long-read Amblyomma americanum tick genome.</title>
        <authorList>
            <person name="Chou S."/>
            <person name="Poskanzer K.E."/>
            <person name="Rollins M."/>
            <person name="Thuy-Boun P.S."/>
        </authorList>
    </citation>
    <scope>NUCLEOTIDE SEQUENCE [LARGE SCALE GENOMIC DNA]</scope>
    <source>
        <strain evidence="1">F_SG_1</strain>
        <tissue evidence="1">Salivary glands</tissue>
    </source>
</reference>
<dbReference type="InterPro" id="IPR036880">
    <property type="entry name" value="Kunitz_BPTI_sf"/>
</dbReference>